<dbReference type="InterPro" id="IPR039537">
    <property type="entry name" value="Retrotran_Ty1/copia-like"/>
</dbReference>
<evidence type="ECO:0008006" key="8">
    <source>
        <dbReference type="Google" id="ProtNLM"/>
    </source>
</evidence>
<dbReference type="GO" id="GO:0003676">
    <property type="term" value="F:nucleic acid binding"/>
    <property type="evidence" value="ECO:0007669"/>
    <property type="project" value="InterPro"/>
</dbReference>
<reference evidence="7" key="1">
    <citation type="submission" date="2018-02" db="EMBL/GenBank/DDBJ databases">
        <authorList>
            <person name="Cohen D.B."/>
            <person name="Kent A.D."/>
        </authorList>
    </citation>
    <scope>NUCLEOTIDE SEQUENCE</scope>
</reference>
<dbReference type="Pfam" id="PF25597">
    <property type="entry name" value="SH3_retrovirus"/>
    <property type="match status" value="1"/>
</dbReference>
<dbReference type="PANTHER" id="PTHR42648:SF28">
    <property type="entry name" value="TRANSPOSON-ENCODED PROTEIN WITH RIBONUCLEASE H-LIKE AND RETROVIRUS ZINC FINGER-LIKE DOMAINS"/>
    <property type="match status" value="1"/>
</dbReference>
<feature type="region of interest" description="Disordered" evidence="4">
    <location>
        <begin position="50"/>
        <end position="71"/>
    </location>
</feature>
<evidence type="ECO:0000256" key="1">
    <source>
        <dbReference type="ARBA" id="ARBA00022723"/>
    </source>
</evidence>
<name>A0A2N9HBJ6_FAGSY</name>
<dbReference type="CDD" id="cd09272">
    <property type="entry name" value="RNase_HI_RT_Ty1"/>
    <property type="match status" value="1"/>
</dbReference>
<dbReference type="EMBL" id="OIVN01003508">
    <property type="protein sequence ID" value="SPD11746.1"/>
    <property type="molecule type" value="Genomic_DNA"/>
</dbReference>
<keyword evidence="2" id="KW-0378">Hydrolase</keyword>
<dbReference type="Pfam" id="PF14223">
    <property type="entry name" value="Retrotran_gag_2"/>
    <property type="match status" value="1"/>
</dbReference>
<dbReference type="PROSITE" id="PS50994">
    <property type="entry name" value="INTEGRASE"/>
    <property type="match status" value="1"/>
</dbReference>
<dbReference type="Pfam" id="PF13976">
    <property type="entry name" value="gag_pre-integrs"/>
    <property type="match status" value="1"/>
</dbReference>
<dbReference type="Gene3D" id="3.30.420.10">
    <property type="entry name" value="Ribonuclease H-like superfamily/Ribonuclease H"/>
    <property type="match status" value="1"/>
</dbReference>
<proteinExistence type="predicted"/>
<dbReference type="SUPFAM" id="SSF57756">
    <property type="entry name" value="Retrovirus zinc finger-like domains"/>
    <property type="match status" value="1"/>
</dbReference>
<feature type="domain" description="CCHC-type" evidence="5">
    <location>
        <begin position="375"/>
        <end position="389"/>
    </location>
</feature>
<protein>
    <recommendedName>
        <fullName evidence="8">Retrovirus-related Pol polyprotein from transposon TNT 1-94</fullName>
    </recommendedName>
</protein>
<evidence type="ECO:0000256" key="2">
    <source>
        <dbReference type="ARBA" id="ARBA00022801"/>
    </source>
</evidence>
<evidence type="ECO:0000259" key="6">
    <source>
        <dbReference type="PROSITE" id="PS50994"/>
    </source>
</evidence>
<sequence length="1382" mass="157813">MSTINMWTYMIEWRPKVWRKTGGRHTKVEGRHRQTIQWLLNQVRPDLVLLPDSDSSSRKTRPGRNSGEIPILMPKASTLNPLKRHRWMASMPRSAKVSLGVRDRGSGGKVIDRPSLEPLTLPGMKMNGFGEGQRWVQVVQPANFSDIRSDIPELKGDNYKIWKERVLLHLGWMDIDYAIRKDEPPALTDTSTAADITLYERWERSNRLSMMFIKTRISAGIRGSVDQHEKVRDLLKAIDEQFVTSDKALASTLIMKFSSLRLTSVRGVREHIMQMRDTVAQLKKLEVEMSESFLVHYILNTLPHQYGPFKISYNTHKEKWSINELMTMCVQEEGRLVMEQGESAMLATRGKGKSQANQKGKGKIPPQTDIKKDSKCFFCKKKGHMKKECAKFQKWLADKGSSFSLFYKSDYVGNGTLSDGLYCINLQNNATYDSMHVHTGTKRCVINEDSSKLWHQRLGHISIERIKRLVNEGVLNTLDFTDFETCVDCIKGKQTNKSKKGANRSSDILEIIHTDICSPDMDSHGQKYFISFIDDYSRYMYLYMLYNKNEALDAFKIFKAEVEKQCGKQIKIVRSDRGGEYYGRYTEDGQAPGPFAKFLQEHGIVAQYTMPGSPDQNGVAERRNRTLLDMVRSMLSSSNLPKSLWVEALKTAVYILNRVPTKAVPKTPFELWKGWKPSLKHMRVWGCPSEVRIYNPQEKKLDPRTISGYFIGYAERSKGYRFYCPSHSTRIVESRNAKFLENDLISGSDQTRNIVSEKDHSESQTSTSSDRLVVVYSTPQVQTGVEQPIIEVPQAADDIPVDQVVQELPRTFEQRVEPHTSQEYDGTTLRRSIRPKRSAIPDDYVVYLQESDYNIGAKNDPEFFSQAMSCKESELWYNAMKEEMNSMKSNGVWDLVELPNGVKAIGCKWVFKTKKDSLGNIERYKARLVAKGFTQKEGIDYTETFSPVSKKDSLRVILALVAHFDLELQQMDVKTAFLNGDLEEEVYMKQPEGFLSSDGEQLVCKLKKSIYGLKQASRQWYLKFHNVISSFGFVENIMDQCIYQKVSGSKICFLVLYVDDILLATNDKGLLHEVKQFLSKNFDMKDMGEASYVIGIKIHRDRFQGILGLSQETYINKVLERFRMNDCSPSVAPIVKGDRFNLNQCPKNDLEREQMKNIPYASAVGSLMYAQVCTRPDIAFAVGMLGRYQSDPGLDHWRAAKKVMRYLQGTKDYMLMYRRTDNLEVIGYSDSDFAGCIDSRKSTSGYIFLMASGAVSWRSAKQTLTATSTMEAEFVSCFEATSHGVWLKSFISGLRIMDSISRPLRMYCDNSAAVFMAKNNKSGSRSKHIDIKYLAIRERIKEKKVVIEHVSTELMIADPLTKGMPPLKFKDHVAKMGLGSII</sequence>
<evidence type="ECO:0000256" key="3">
    <source>
        <dbReference type="PROSITE-ProRule" id="PRU00047"/>
    </source>
</evidence>
<dbReference type="GO" id="GO:0015074">
    <property type="term" value="P:DNA integration"/>
    <property type="evidence" value="ECO:0007669"/>
    <property type="project" value="InterPro"/>
</dbReference>
<dbReference type="Gene3D" id="4.10.60.10">
    <property type="entry name" value="Zinc finger, CCHC-type"/>
    <property type="match status" value="1"/>
</dbReference>
<keyword evidence="3" id="KW-0863">Zinc-finger</keyword>
<dbReference type="InterPro" id="IPR012337">
    <property type="entry name" value="RNaseH-like_sf"/>
</dbReference>
<dbReference type="PANTHER" id="PTHR42648">
    <property type="entry name" value="TRANSPOSASE, PUTATIVE-RELATED"/>
    <property type="match status" value="1"/>
</dbReference>
<gene>
    <name evidence="7" type="ORF">FSB_LOCUS39628</name>
</gene>
<evidence type="ECO:0000259" key="5">
    <source>
        <dbReference type="PROSITE" id="PS50158"/>
    </source>
</evidence>
<dbReference type="Pfam" id="PF07727">
    <property type="entry name" value="RVT_2"/>
    <property type="match status" value="1"/>
</dbReference>
<dbReference type="Pfam" id="PF00665">
    <property type="entry name" value="rve"/>
    <property type="match status" value="1"/>
</dbReference>
<keyword evidence="3" id="KW-0862">Zinc</keyword>
<dbReference type="PROSITE" id="PS50158">
    <property type="entry name" value="ZF_CCHC"/>
    <property type="match status" value="1"/>
</dbReference>
<dbReference type="InterPro" id="IPR057670">
    <property type="entry name" value="SH3_retrovirus"/>
</dbReference>
<dbReference type="InterPro" id="IPR001878">
    <property type="entry name" value="Znf_CCHC"/>
</dbReference>
<dbReference type="SUPFAM" id="SSF53098">
    <property type="entry name" value="Ribonuclease H-like"/>
    <property type="match status" value="1"/>
</dbReference>
<keyword evidence="1" id="KW-0479">Metal-binding</keyword>
<dbReference type="InterPro" id="IPR036397">
    <property type="entry name" value="RNaseH_sf"/>
</dbReference>
<feature type="domain" description="Integrase catalytic" evidence="6">
    <location>
        <begin position="504"/>
        <end position="676"/>
    </location>
</feature>
<accession>A0A2N9HBJ6</accession>
<dbReference type="InterPro" id="IPR036875">
    <property type="entry name" value="Znf_CCHC_sf"/>
</dbReference>
<organism evidence="7">
    <name type="scientific">Fagus sylvatica</name>
    <name type="common">Beechnut</name>
    <dbReference type="NCBI Taxonomy" id="28930"/>
    <lineage>
        <taxon>Eukaryota</taxon>
        <taxon>Viridiplantae</taxon>
        <taxon>Streptophyta</taxon>
        <taxon>Embryophyta</taxon>
        <taxon>Tracheophyta</taxon>
        <taxon>Spermatophyta</taxon>
        <taxon>Magnoliopsida</taxon>
        <taxon>eudicotyledons</taxon>
        <taxon>Gunneridae</taxon>
        <taxon>Pentapetalae</taxon>
        <taxon>rosids</taxon>
        <taxon>fabids</taxon>
        <taxon>Fagales</taxon>
        <taxon>Fagaceae</taxon>
        <taxon>Fagus</taxon>
    </lineage>
</organism>
<dbReference type="GO" id="GO:0008270">
    <property type="term" value="F:zinc ion binding"/>
    <property type="evidence" value="ECO:0007669"/>
    <property type="project" value="UniProtKB-KW"/>
</dbReference>
<dbReference type="InterPro" id="IPR043502">
    <property type="entry name" value="DNA/RNA_pol_sf"/>
</dbReference>
<dbReference type="SUPFAM" id="SSF56672">
    <property type="entry name" value="DNA/RNA polymerases"/>
    <property type="match status" value="1"/>
</dbReference>
<dbReference type="InterPro" id="IPR025724">
    <property type="entry name" value="GAG-pre-integrase_dom"/>
</dbReference>
<dbReference type="InterPro" id="IPR013103">
    <property type="entry name" value="RVT_2"/>
</dbReference>
<evidence type="ECO:0000256" key="4">
    <source>
        <dbReference type="SAM" id="MobiDB-lite"/>
    </source>
</evidence>
<evidence type="ECO:0000313" key="7">
    <source>
        <dbReference type="EMBL" id="SPD11746.1"/>
    </source>
</evidence>
<dbReference type="GO" id="GO:0016787">
    <property type="term" value="F:hydrolase activity"/>
    <property type="evidence" value="ECO:0007669"/>
    <property type="project" value="UniProtKB-KW"/>
</dbReference>
<dbReference type="InterPro" id="IPR001584">
    <property type="entry name" value="Integrase_cat-core"/>
</dbReference>